<dbReference type="EMBL" id="PPCN01000001">
    <property type="protein sequence ID" value="POF34343.1"/>
    <property type="molecule type" value="Genomic_DNA"/>
</dbReference>
<proteinExistence type="predicted"/>
<keyword evidence="2" id="KW-1185">Reference proteome</keyword>
<dbReference type="OrthoDB" id="8441777at2"/>
<dbReference type="RefSeq" id="WP_103220934.1">
    <property type="nucleotide sequence ID" value="NZ_PPCN01000001.1"/>
</dbReference>
<dbReference type="Pfam" id="PF20471">
    <property type="entry name" value="DUF6716"/>
    <property type="match status" value="1"/>
</dbReference>
<gene>
    <name evidence="1" type="ORF">CLV41_101797</name>
</gene>
<dbReference type="InterPro" id="IPR046561">
    <property type="entry name" value="DUF6716"/>
</dbReference>
<reference evidence="1 2" key="1">
    <citation type="submission" date="2018-01" db="EMBL/GenBank/DDBJ databases">
        <title>Genomic Encyclopedia of Archaeal and Bacterial Type Strains, Phase II (KMG-II): from individual species to whole genera.</title>
        <authorList>
            <person name="Goeker M."/>
        </authorList>
    </citation>
    <scope>NUCLEOTIDE SEQUENCE [LARGE SCALE GENOMIC DNA]</scope>
    <source>
        <strain evidence="1 2">DSM 17023</strain>
    </source>
</reference>
<evidence type="ECO:0000313" key="2">
    <source>
        <dbReference type="Proteomes" id="UP000236959"/>
    </source>
</evidence>
<accession>A0A2S3V3J8</accession>
<comment type="caution">
    <text evidence="1">The sequence shown here is derived from an EMBL/GenBank/DDBJ whole genome shotgun (WGS) entry which is preliminary data.</text>
</comment>
<evidence type="ECO:0000313" key="1">
    <source>
        <dbReference type="EMBL" id="POF34343.1"/>
    </source>
</evidence>
<sequence>MKVLALAGYDSFLNTARLIAPYFEKHGASVEFGIVKARSKTQITERQVAEMGIERLVQNIDIRRFCEEGRFRDYDIILSCLEGLSSRRIFYYLAQHDEKRPFVISLYPGLLLRNAYEGHAARAPADRIWLNCRRDLQAYQAMCRSFGMDGSNARLFGLASVLEKVERMPVVDRNGPVVFFEQAVIPRFYEERKYMVEALCDLARRYPDRSFLIKARASGKQATLHSAWHAIDKLLDEVASEEKGVPDNIQMTGETATQLLSCASCCLTVTSTVAVEAIHAGVPTALVSDIGASDDYGLQYFYGSNLLTGLEQLDLDNVSAPDPDWLLTHTHDPYKVIEDLVQDCIENAKTGQLDHWSRSIAMGSMGIQKTLLQPDPEYFLSQGYKKRRSIFSTIRLRIAKWLGH</sequence>
<name>A0A2S3V3J8_9HYPH</name>
<protein>
    <submittedName>
        <fullName evidence="1">Uncharacterized protein</fullName>
    </submittedName>
</protein>
<dbReference type="Proteomes" id="UP000236959">
    <property type="component" value="Unassembled WGS sequence"/>
</dbReference>
<organism evidence="1 2">
    <name type="scientific">Roseibium marinum</name>
    <dbReference type="NCBI Taxonomy" id="281252"/>
    <lineage>
        <taxon>Bacteria</taxon>
        <taxon>Pseudomonadati</taxon>
        <taxon>Pseudomonadota</taxon>
        <taxon>Alphaproteobacteria</taxon>
        <taxon>Hyphomicrobiales</taxon>
        <taxon>Stappiaceae</taxon>
        <taxon>Roseibium</taxon>
    </lineage>
</organism>
<dbReference type="AlphaFoldDB" id="A0A2S3V3J8"/>